<dbReference type="Proteomes" id="UP000054995">
    <property type="component" value="Unassembled WGS sequence"/>
</dbReference>
<protein>
    <submittedName>
        <fullName evidence="1">Uncharacterized protein</fullName>
    </submittedName>
</protein>
<gene>
    <name evidence="1" type="ORF">T4D_2245</name>
</gene>
<reference evidence="1 2" key="1">
    <citation type="submission" date="2015-01" db="EMBL/GenBank/DDBJ databases">
        <title>Evolution of Trichinella species and genotypes.</title>
        <authorList>
            <person name="Korhonen P.K."/>
            <person name="Edoardo P."/>
            <person name="Giuseppe L.R."/>
            <person name="Gasser R.B."/>
        </authorList>
    </citation>
    <scope>NUCLEOTIDE SEQUENCE [LARGE SCALE GENOMIC DNA]</scope>
    <source>
        <strain evidence="1">ISS470</strain>
    </source>
</reference>
<keyword evidence="2" id="KW-1185">Reference proteome</keyword>
<dbReference type="EMBL" id="JYDT01001447">
    <property type="protein sequence ID" value="KRY64645.1"/>
    <property type="molecule type" value="Genomic_DNA"/>
</dbReference>
<dbReference type="AlphaFoldDB" id="A0A0V1DT40"/>
<comment type="caution">
    <text evidence="1">The sequence shown here is derived from an EMBL/GenBank/DDBJ whole genome shotgun (WGS) entry which is preliminary data.</text>
</comment>
<evidence type="ECO:0000313" key="1">
    <source>
        <dbReference type="EMBL" id="KRY64645.1"/>
    </source>
</evidence>
<organism evidence="1 2">
    <name type="scientific">Trichinella pseudospiralis</name>
    <name type="common">Parasitic roundworm</name>
    <dbReference type="NCBI Taxonomy" id="6337"/>
    <lineage>
        <taxon>Eukaryota</taxon>
        <taxon>Metazoa</taxon>
        <taxon>Ecdysozoa</taxon>
        <taxon>Nematoda</taxon>
        <taxon>Enoplea</taxon>
        <taxon>Dorylaimia</taxon>
        <taxon>Trichinellida</taxon>
        <taxon>Trichinellidae</taxon>
        <taxon>Trichinella</taxon>
    </lineage>
</organism>
<sequence length="63" mass="7321">MYGRRIGELYRIIENGHLPLLLLYVLLRNSSTLRCEWNKLLFDFSCINYRGMASLALAESVRG</sequence>
<accession>A0A0V1DT40</accession>
<name>A0A0V1DT40_TRIPS</name>
<proteinExistence type="predicted"/>
<evidence type="ECO:0000313" key="2">
    <source>
        <dbReference type="Proteomes" id="UP000054995"/>
    </source>
</evidence>